<proteinExistence type="predicted"/>
<feature type="transmembrane region" description="Helical" evidence="1">
    <location>
        <begin position="16"/>
        <end position="35"/>
    </location>
</feature>
<keyword evidence="1" id="KW-0812">Transmembrane</keyword>
<protein>
    <submittedName>
        <fullName evidence="2">Uncharacterized protein</fullName>
    </submittedName>
</protein>
<dbReference type="AlphaFoldDB" id="A8R9Q2"/>
<comment type="caution">
    <text evidence="2">The sequence shown here is derived from an EMBL/GenBank/DDBJ whole genome shotgun (WGS) entry which is preliminary data.</text>
</comment>
<dbReference type="EMBL" id="ABAW02000017">
    <property type="protein sequence ID" value="EDP12024.1"/>
    <property type="molecule type" value="Genomic_DNA"/>
</dbReference>
<name>A8R9Q2_9FIRM</name>
<evidence type="ECO:0000256" key="1">
    <source>
        <dbReference type="SAM" id="Phobius"/>
    </source>
</evidence>
<accession>A8R9Q2</accession>
<keyword evidence="1" id="KW-0472">Membrane</keyword>
<feature type="transmembrane region" description="Helical" evidence="1">
    <location>
        <begin position="47"/>
        <end position="66"/>
    </location>
</feature>
<dbReference type="HOGENOM" id="CLU_2751795_0_0_9"/>
<sequence length="70" mass="8569">MYTLTSTDFTLLSDYLVIYFPLLTLFSTYFSHLNTNKFYKFLFIKSYFFKKTPIMIDFLLYFITFFCNSQ</sequence>
<evidence type="ECO:0000313" key="3">
    <source>
        <dbReference type="Proteomes" id="UP000004090"/>
    </source>
</evidence>
<reference evidence="2 3" key="1">
    <citation type="submission" date="2007-09" db="EMBL/GenBank/DDBJ databases">
        <title>Draft genome sequence of Eubacterium dolichum (DSM 3991).</title>
        <authorList>
            <person name="Sudarsanam P."/>
            <person name="Ley R."/>
            <person name="Guruge J."/>
            <person name="Turnbaugh P.J."/>
            <person name="Mahowald M."/>
            <person name="Liep D."/>
            <person name="Gordon J."/>
        </authorList>
    </citation>
    <scope>NUCLEOTIDE SEQUENCE [LARGE SCALE GENOMIC DNA]</scope>
    <source>
        <strain evidence="2 3">DSM 3991</strain>
    </source>
</reference>
<gene>
    <name evidence="2" type="ORF">EUBDOL_00585</name>
</gene>
<organism evidence="2 3">
    <name type="scientific">Amedibacillus dolichus DSM 3991</name>
    <dbReference type="NCBI Taxonomy" id="428127"/>
    <lineage>
        <taxon>Bacteria</taxon>
        <taxon>Bacillati</taxon>
        <taxon>Bacillota</taxon>
        <taxon>Erysipelotrichia</taxon>
        <taxon>Erysipelotrichales</taxon>
        <taxon>Erysipelotrichaceae</taxon>
        <taxon>Amedibacillus</taxon>
    </lineage>
</organism>
<keyword evidence="1" id="KW-1133">Transmembrane helix</keyword>
<reference evidence="2 3" key="2">
    <citation type="submission" date="2007-09" db="EMBL/GenBank/DDBJ databases">
        <authorList>
            <person name="Fulton L."/>
            <person name="Clifton S."/>
            <person name="Fulton B."/>
            <person name="Xu J."/>
            <person name="Minx P."/>
            <person name="Pepin K.H."/>
            <person name="Johnson M."/>
            <person name="Thiruvilangam P."/>
            <person name="Bhonagiri V."/>
            <person name="Nash W.E."/>
            <person name="Mardis E.R."/>
            <person name="Wilson R.K."/>
        </authorList>
    </citation>
    <scope>NUCLEOTIDE SEQUENCE [LARGE SCALE GENOMIC DNA]</scope>
    <source>
        <strain evidence="2 3">DSM 3991</strain>
    </source>
</reference>
<dbReference type="Proteomes" id="UP000004090">
    <property type="component" value="Unassembled WGS sequence"/>
</dbReference>
<evidence type="ECO:0000313" key="2">
    <source>
        <dbReference type="EMBL" id="EDP12024.1"/>
    </source>
</evidence>